<dbReference type="SUPFAM" id="SSF63570">
    <property type="entry name" value="PABC (PABP) domain"/>
    <property type="match status" value="1"/>
</dbReference>
<evidence type="ECO:0000256" key="3">
    <source>
        <dbReference type="ARBA" id="ARBA00008557"/>
    </source>
</evidence>
<dbReference type="Pfam" id="PF00076">
    <property type="entry name" value="RRM_1"/>
    <property type="match status" value="4"/>
</dbReference>
<evidence type="ECO:0000256" key="1">
    <source>
        <dbReference type="ARBA" id="ARBA00004123"/>
    </source>
</evidence>
<dbReference type="SMART" id="SM00517">
    <property type="entry name" value="PolyA"/>
    <property type="match status" value="1"/>
</dbReference>
<dbReference type="Gene3D" id="1.10.1900.10">
    <property type="entry name" value="c-terminal domain of poly(a) binding protein"/>
    <property type="match status" value="1"/>
</dbReference>
<evidence type="ECO:0000313" key="14">
    <source>
        <dbReference type="EMBL" id="KAK9755526.1"/>
    </source>
</evidence>
<dbReference type="FunFam" id="3.30.70.330:FF:000500">
    <property type="entry name" value="Polyadenylate-binding protein"/>
    <property type="match status" value="1"/>
</dbReference>
<dbReference type="PANTHER" id="PTHR24012">
    <property type="entry name" value="RNA BINDING PROTEIN"/>
    <property type="match status" value="1"/>
</dbReference>
<dbReference type="FunFam" id="3.30.70.330:FF:000003">
    <property type="entry name" value="Polyadenylate-binding protein"/>
    <property type="match status" value="1"/>
</dbReference>
<evidence type="ECO:0000256" key="4">
    <source>
        <dbReference type="ARBA" id="ARBA00022490"/>
    </source>
</evidence>
<feature type="domain" description="RRM" evidence="12">
    <location>
        <begin position="290"/>
        <end position="367"/>
    </location>
</feature>
<reference evidence="14" key="1">
    <citation type="submission" date="2024-03" db="EMBL/GenBank/DDBJ databases">
        <title>WGS assembly of Saponaria officinalis var. Norfolk2.</title>
        <authorList>
            <person name="Jenkins J."/>
            <person name="Shu S."/>
            <person name="Grimwood J."/>
            <person name="Barry K."/>
            <person name="Goodstein D."/>
            <person name="Schmutz J."/>
            <person name="Leebens-Mack J."/>
            <person name="Osbourn A."/>
        </authorList>
    </citation>
    <scope>NUCLEOTIDE SEQUENCE [LARGE SCALE GENOMIC DNA]</scope>
    <source>
        <strain evidence="14">JIC</strain>
    </source>
</reference>
<dbReference type="PROSITE" id="PS51309">
    <property type="entry name" value="PABC"/>
    <property type="match status" value="1"/>
</dbReference>
<feature type="domain" description="RRM" evidence="12">
    <location>
        <begin position="8"/>
        <end position="86"/>
    </location>
</feature>
<dbReference type="InterPro" id="IPR036053">
    <property type="entry name" value="PABP-dom"/>
</dbReference>
<evidence type="ECO:0000256" key="6">
    <source>
        <dbReference type="ARBA" id="ARBA00022884"/>
    </source>
</evidence>
<dbReference type="FunFam" id="1.10.1900.10:FF:000004">
    <property type="entry name" value="Polyadenylate-binding protein"/>
    <property type="match status" value="1"/>
</dbReference>
<dbReference type="InterPro" id="IPR003954">
    <property type="entry name" value="RRM_euk-type"/>
</dbReference>
<evidence type="ECO:0000256" key="2">
    <source>
        <dbReference type="ARBA" id="ARBA00004496"/>
    </source>
</evidence>
<keyword evidence="4 10" id="KW-0963">Cytoplasm</keyword>
<feature type="domain" description="PABC" evidence="13">
    <location>
        <begin position="518"/>
        <end position="595"/>
    </location>
</feature>
<evidence type="ECO:0000256" key="11">
    <source>
        <dbReference type="SAM" id="MobiDB-lite"/>
    </source>
</evidence>
<comment type="similarity">
    <text evidence="3 10">Belongs to the polyadenylate-binding protein type-1 family.</text>
</comment>
<keyword evidence="6 9" id="KW-0694">RNA-binding</keyword>
<dbReference type="GO" id="GO:0003723">
    <property type="term" value="F:RNA binding"/>
    <property type="evidence" value="ECO:0007669"/>
    <property type="project" value="UniProtKB-UniRule"/>
</dbReference>
<dbReference type="InterPro" id="IPR012677">
    <property type="entry name" value="Nucleotide-bd_a/b_plait_sf"/>
</dbReference>
<accession>A0AAW1N8H9</accession>
<dbReference type="NCBIfam" id="TIGR01628">
    <property type="entry name" value="PABP-1234"/>
    <property type="match status" value="1"/>
</dbReference>
<dbReference type="EMBL" id="JBDFQZ010000001">
    <property type="protein sequence ID" value="KAK9755526.1"/>
    <property type="molecule type" value="Genomic_DNA"/>
</dbReference>
<gene>
    <name evidence="14" type="ORF">RND81_01G031900</name>
</gene>
<dbReference type="GO" id="GO:0005737">
    <property type="term" value="C:cytoplasm"/>
    <property type="evidence" value="ECO:0007669"/>
    <property type="project" value="UniProtKB-SubCell"/>
</dbReference>
<feature type="domain" description="RRM" evidence="12">
    <location>
        <begin position="187"/>
        <end position="264"/>
    </location>
</feature>
<dbReference type="Pfam" id="PF00658">
    <property type="entry name" value="MLLE"/>
    <property type="match status" value="1"/>
</dbReference>
<keyword evidence="7" id="KW-0539">Nucleus</keyword>
<dbReference type="FunFam" id="3.30.70.330:FF:000499">
    <property type="entry name" value="Polyadenylate-binding protein"/>
    <property type="match status" value="1"/>
</dbReference>
<dbReference type="Proteomes" id="UP001443914">
    <property type="component" value="Unassembled WGS sequence"/>
</dbReference>
<evidence type="ECO:0000256" key="9">
    <source>
        <dbReference type="PROSITE-ProRule" id="PRU00176"/>
    </source>
</evidence>
<comment type="function">
    <text evidence="8">Binds the poly(A) tail of mRNA. Appears to be an important mediator of the multiple roles of the poly(A) tail in mRNA biogenesis, stability and translation.</text>
</comment>
<comment type="caution">
    <text evidence="14">The sequence shown here is derived from an EMBL/GenBank/DDBJ whole genome shotgun (WGS) entry which is preliminary data.</text>
</comment>
<dbReference type="GO" id="GO:0005634">
    <property type="term" value="C:nucleus"/>
    <property type="evidence" value="ECO:0007669"/>
    <property type="project" value="UniProtKB-SubCell"/>
</dbReference>
<comment type="subcellular location">
    <subcellularLocation>
        <location evidence="2 10">Cytoplasm</location>
    </subcellularLocation>
    <subcellularLocation>
        <location evidence="1">Nucleus</location>
    </subcellularLocation>
</comment>
<organism evidence="14 15">
    <name type="scientific">Saponaria officinalis</name>
    <name type="common">Common soapwort</name>
    <name type="synonym">Lychnis saponaria</name>
    <dbReference type="NCBI Taxonomy" id="3572"/>
    <lineage>
        <taxon>Eukaryota</taxon>
        <taxon>Viridiplantae</taxon>
        <taxon>Streptophyta</taxon>
        <taxon>Embryophyta</taxon>
        <taxon>Tracheophyta</taxon>
        <taxon>Spermatophyta</taxon>
        <taxon>Magnoliopsida</taxon>
        <taxon>eudicotyledons</taxon>
        <taxon>Gunneridae</taxon>
        <taxon>Pentapetalae</taxon>
        <taxon>Caryophyllales</taxon>
        <taxon>Caryophyllaceae</taxon>
        <taxon>Caryophylleae</taxon>
        <taxon>Saponaria</taxon>
    </lineage>
</organism>
<evidence type="ECO:0000256" key="8">
    <source>
        <dbReference type="ARBA" id="ARBA00054110"/>
    </source>
</evidence>
<evidence type="ECO:0000259" key="12">
    <source>
        <dbReference type="PROSITE" id="PS50102"/>
    </source>
</evidence>
<dbReference type="AlphaFoldDB" id="A0AAW1N8H9"/>
<dbReference type="CDD" id="cd12381">
    <property type="entry name" value="RRM4_I_PABPs"/>
    <property type="match status" value="1"/>
</dbReference>
<feature type="domain" description="RRM" evidence="12">
    <location>
        <begin position="96"/>
        <end position="173"/>
    </location>
</feature>
<protein>
    <recommendedName>
        <fullName evidence="10">Polyadenylate-binding protein</fullName>
        <shortName evidence="10">PABP</shortName>
    </recommendedName>
</protein>
<sequence>MAMAATPTSLYVGDLRPEIVDGQLYDAFSEFKSLTSVRICRDSTTGRSLCYGYVNFLSFQDAIQAIERKNHTLLLGKTMRVTWSHRDSDARRSGLGNVFVKNLSDTIDSGKLQEMFAKFGDITSCKVVTSEDGKSKGYGFVQFTSEDSANGAIHNLNGTHVEGRQLFVGKFVRKNDRDLPSQDVKYTNLYMKNIDPNITREVLQEKFSEFGKIVSLAIAMDESGASKGFGFVNFENSDDAKRAMEAMDGTLLGSKNLYVARAQKKVEREQYLRRLFEEKKKEKIMKYMASNVYIKNICDEVSDEELEELFSKCGTITSAKLMRDDKGISKGFGFVCFSTPNEATKAVNSFHGYMLHRKPLYVAIAQKKEERQAQLQLQYAQRMAGLVGPSNTMFPQFYFTPPPPPPGVVSPLPPHQGLVYQPFGVRLGWQGTGFTPTVAPPFLPPSSLPTLPNNVRPERPNRGRLNGPSPQQNGISMQPMPKDSTNQQRDGQVTYAAHGRRDGNKTSSVNAIVCAPEGTENLSSMLAASNPSQQKQILGERLYPLVYNRKPELAAKITGMLLEMDNTELLLLLESPESLTVKVDEAMQVLKLSRTKLTNQQDNNIHANFLTTEVACS</sequence>
<dbReference type="InterPro" id="IPR006515">
    <property type="entry name" value="PABP_1234"/>
</dbReference>
<dbReference type="SMART" id="SM00361">
    <property type="entry name" value="RRM_1"/>
    <property type="match status" value="3"/>
</dbReference>
<dbReference type="InterPro" id="IPR000504">
    <property type="entry name" value="RRM_dom"/>
</dbReference>
<evidence type="ECO:0000256" key="5">
    <source>
        <dbReference type="ARBA" id="ARBA00022737"/>
    </source>
</evidence>
<dbReference type="InterPro" id="IPR002004">
    <property type="entry name" value="PABP_HYD_C"/>
</dbReference>
<keyword evidence="15" id="KW-1185">Reference proteome</keyword>
<evidence type="ECO:0000313" key="15">
    <source>
        <dbReference type="Proteomes" id="UP001443914"/>
    </source>
</evidence>
<feature type="region of interest" description="Disordered" evidence="11">
    <location>
        <begin position="444"/>
        <end position="490"/>
    </location>
</feature>
<keyword evidence="5" id="KW-0677">Repeat</keyword>
<name>A0AAW1N8H9_SAPOF</name>
<dbReference type="PROSITE" id="PS50102">
    <property type="entry name" value="RRM"/>
    <property type="match status" value="4"/>
</dbReference>
<proteinExistence type="inferred from homology"/>
<dbReference type="SMART" id="SM00360">
    <property type="entry name" value="RRM"/>
    <property type="match status" value="4"/>
</dbReference>
<evidence type="ECO:0000256" key="10">
    <source>
        <dbReference type="RuleBase" id="RU362004"/>
    </source>
</evidence>
<dbReference type="InterPro" id="IPR035979">
    <property type="entry name" value="RBD_domain_sf"/>
</dbReference>
<dbReference type="SUPFAM" id="SSF54928">
    <property type="entry name" value="RNA-binding domain, RBD"/>
    <property type="match status" value="3"/>
</dbReference>
<evidence type="ECO:0000256" key="7">
    <source>
        <dbReference type="ARBA" id="ARBA00023242"/>
    </source>
</evidence>
<evidence type="ECO:0000259" key="13">
    <source>
        <dbReference type="PROSITE" id="PS51309"/>
    </source>
</evidence>
<dbReference type="Gene3D" id="3.30.70.330">
    <property type="match status" value="4"/>
</dbReference>